<dbReference type="PANTHER" id="PTHR33116:SF78">
    <property type="entry name" value="OS12G0587133 PROTEIN"/>
    <property type="match status" value="1"/>
</dbReference>
<dbReference type="Gramene" id="TuG1812G0300001436.01.T01">
    <property type="protein sequence ID" value="TuG1812G0300001436.01.T01.cds258826"/>
    <property type="gene ID" value="TuG1812G0300001436.01"/>
</dbReference>
<sequence length="270" mass="31218">MADRLPAWQARLLFRAGRLELLKTTLASMPIHAMVALDLPVKTIEAANKICRGLLWKGRREVHGGHCMVAWDQVCTPKEYGGLNIPNLRLLNMALRARWPWLMRTKHDRPWSEFNLQVSPDSLNIYKAETKCNLGNGEVALFWTDLWLEDGRIQDLMPKLFAVVKRRARKQTVRQAVVDGWWQDVSPNMGPQELSEFLQLVDRTQHIQLLDDVEDKLVWAWENNGCYSARATYRAFFAGRVEANVASQIWRSRAPATCKFFTWLAARERC</sequence>
<evidence type="ECO:0000313" key="1">
    <source>
        <dbReference type="EnsemblPlants" id="TuG1812G0300001436.01.T01.cds258826"/>
    </source>
</evidence>
<dbReference type="PANTHER" id="PTHR33116">
    <property type="entry name" value="REVERSE TRANSCRIPTASE ZINC-BINDING DOMAIN-CONTAINING PROTEIN-RELATED-RELATED"/>
    <property type="match status" value="1"/>
</dbReference>
<dbReference type="EnsemblPlants" id="TuG1812G0300001436.01.T01">
    <property type="protein sequence ID" value="TuG1812G0300001436.01.T01.cds258826"/>
    <property type="gene ID" value="TuG1812G0300001436.01"/>
</dbReference>
<evidence type="ECO:0008006" key="3">
    <source>
        <dbReference type="Google" id="ProtNLM"/>
    </source>
</evidence>
<dbReference type="Proteomes" id="UP000015106">
    <property type="component" value="Chromosome 3"/>
</dbReference>
<reference evidence="1" key="2">
    <citation type="submission" date="2018-03" db="EMBL/GenBank/DDBJ databases">
        <title>The Triticum urartu genome reveals the dynamic nature of wheat genome evolution.</title>
        <authorList>
            <person name="Ling H."/>
            <person name="Ma B."/>
            <person name="Shi X."/>
            <person name="Liu H."/>
            <person name="Dong L."/>
            <person name="Sun H."/>
            <person name="Cao Y."/>
            <person name="Gao Q."/>
            <person name="Zheng S."/>
            <person name="Li Y."/>
            <person name="Yu Y."/>
            <person name="Du H."/>
            <person name="Qi M."/>
            <person name="Li Y."/>
            <person name="Yu H."/>
            <person name="Cui Y."/>
            <person name="Wang N."/>
            <person name="Chen C."/>
            <person name="Wu H."/>
            <person name="Zhao Y."/>
            <person name="Zhang J."/>
            <person name="Li Y."/>
            <person name="Zhou W."/>
            <person name="Zhang B."/>
            <person name="Hu W."/>
            <person name="Eijk M."/>
            <person name="Tang J."/>
            <person name="Witsenboer H."/>
            <person name="Zhao S."/>
            <person name="Li Z."/>
            <person name="Zhang A."/>
            <person name="Wang D."/>
            <person name="Liang C."/>
        </authorList>
    </citation>
    <scope>NUCLEOTIDE SEQUENCE [LARGE SCALE GENOMIC DNA]</scope>
    <source>
        <strain evidence="1">cv. G1812</strain>
    </source>
</reference>
<name>A0A8R7PP11_TRIUA</name>
<keyword evidence="2" id="KW-1185">Reference proteome</keyword>
<proteinExistence type="predicted"/>
<accession>A0A8R7PP11</accession>
<reference evidence="2" key="1">
    <citation type="journal article" date="2013" name="Nature">
        <title>Draft genome of the wheat A-genome progenitor Triticum urartu.</title>
        <authorList>
            <person name="Ling H.Q."/>
            <person name="Zhao S."/>
            <person name="Liu D."/>
            <person name="Wang J."/>
            <person name="Sun H."/>
            <person name="Zhang C."/>
            <person name="Fan H."/>
            <person name="Li D."/>
            <person name="Dong L."/>
            <person name="Tao Y."/>
            <person name="Gao C."/>
            <person name="Wu H."/>
            <person name="Li Y."/>
            <person name="Cui Y."/>
            <person name="Guo X."/>
            <person name="Zheng S."/>
            <person name="Wang B."/>
            <person name="Yu K."/>
            <person name="Liang Q."/>
            <person name="Yang W."/>
            <person name="Lou X."/>
            <person name="Chen J."/>
            <person name="Feng M."/>
            <person name="Jian J."/>
            <person name="Zhang X."/>
            <person name="Luo G."/>
            <person name="Jiang Y."/>
            <person name="Liu J."/>
            <person name="Wang Z."/>
            <person name="Sha Y."/>
            <person name="Zhang B."/>
            <person name="Wu H."/>
            <person name="Tang D."/>
            <person name="Shen Q."/>
            <person name="Xue P."/>
            <person name="Zou S."/>
            <person name="Wang X."/>
            <person name="Liu X."/>
            <person name="Wang F."/>
            <person name="Yang Y."/>
            <person name="An X."/>
            <person name="Dong Z."/>
            <person name="Zhang K."/>
            <person name="Zhang X."/>
            <person name="Luo M.C."/>
            <person name="Dvorak J."/>
            <person name="Tong Y."/>
            <person name="Wang J."/>
            <person name="Yang H."/>
            <person name="Li Z."/>
            <person name="Wang D."/>
            <person name="Zhang A."/>
            <person name="Wang J."/>
        </authorList>
    </citation>
    <scope>NUCLEOTIDE SEQUENCE</scope>
    <source>
        <strain evidence="2">cv. G1812</strain>
    </source>
</reference>
<reference evidence="1" key="3">
    <citation type="submission" date="2022-06" db="UniProtKB">
        <authorList>
            <consortium name="EnsemblPlants"/>
        </authorList>
    </citation>
    <scope>IDENTIFICATION</scope>
</reference>
<protein>
    <recommendedName>
        <fullName evidence="3">Reverse transcriptase zinc-binding domain-containing protein</fullName>
    </recommendedName>
</protein>
<organism evidence="1 2">
    <name type="scientific">Triticum urartu</name>
    <name type="common">Red wild einkorn</name>
    <name type="synonym">Crithodium urartu</name>
    <dbReference type="NCBI Taxonomy" id="4572"/>
    <lineage>
        <taxon>Eukaryota</taxon>
        <taxon>Viridiplantae</taxon>
        <taxon>Streptophyta</taxon>
        <taxon>Embryophyta</taxon>
        <taxon>Tracheophyta</taxon>
        <taxon>Spermatophyta</taxon>
        <taxon>Magnoliopsida</taxon>
        <taxon>Liliopsida</taxon>
        <taxon>Poales</taxon>
        <taxon>Poaceae</taxon>
        <taxon>BOP clade</taxon>
        <taxon>Pooideae</taxon>
        <taxon>Triticodae</taxon>
        <taxon>Triticeae</taxon>
        <taxon>Triticinae</taxon>
        <taxon>Triticum</taxon>
    </lineage>
</organism>
<evidence type="ECO:0000313" key="2">
    <source>
        <dbReference type="Proteomes" id="UP000015106"/>
    </source>
</evidence>
<dbReference type="AlphaFoldDB" id="A0A8R7PP11"/>